<name>A0ABN7W5J8_GIGMA</name>
<sequence length="247" mass="27575">EVNKSYENNTLQQIEQTNMDIQTQLKVTSVVDNEDSNIQSWAEIMDNDSDNVRDITNATNPWVTPSTNETSSTSTNREIENAQEPTQYSNHENENMQAEVTQQEATAELVEGAINMKNTHDVKVETPAILADRSDEEMAVDPSDTSKVTQEEDTHEEAVETPTNNGISPDEEMAVEPSDPLRDELLNLYGTTENKENLLPVAATKDINVKDVQASMFSQVSNAEIDDFKVVIKIHQNKESNAAIVQY</sequence>
<organism evidence="2 3">
    <name type="scientific">Gigaspora margarita</name>
    <dbReference type="NCBI Taxonomy" id="4874"/>
    <lineage>
        <taxon>Eukaryota</taxon>
        <taxon>Fungi</taxon>
        <taxon>Fungi incertae sedis</taxon>
        <taxon>Mucoromycota</taxon>
        <taxon>Glomeromycotina</taxon>
        <taxon>Glomeromycetes</taxon>
        <taxon>Diversisporales</taxon>
        <taxon>Gigasporaceae</taxon>
        <taxon>Gigaspora</taxon>
    </lineage>
</organism>
<feature type="compositionally biased region" description="Basic and acidic residues" evidence="1">
    <location>
        <begin position="149"/>
        <end position="158"/>
    </location>
</feature>
<gene>
    <name evidence="2" type="ORF">GMARGA_LOCUS26894</name>
</gene>
<feature type="compositionally biased region" description="Low complexity" evidence="1">
    <location>
        <begin position="66"/>
        <end position="76"/>
    </location>
</feature>
<comment type="caution">
    <text evidence="2">The sequence shown here is derived from an EMBL/GenBank/DDBJ whole genome shotgun (WGS) entry which is preliminary data.</text>
</comment>
<accession>A0ABN7W5J8</accession>
<reference evidence="2 3" key="1">
    <citation type="submission" date="2021-06" db="EMBL/GenBank/DDBJ databases">
        <authorList>
            <person name="Kallberg Y."/>
            <person name="Tangrot J."/>
            <person name="Rosling A."/>
        </authorList>
    </citation>
    <scope>NUCLEOTIDE SEQUENCE [LARGE SCALE GENOMIC DNA]</scope>
    <source>
        <strain evidence="2 3">120-4 pot B 10/14</strain>
    </source>
</reference>
<evidence type="ECO:0000256" key="1">
    <source>
        <dbReference type="SAM" id="MobiDB-lite"/>
    </source>
</evidence>
<protein>
    <submittedName>
        <fullName evidence="2">37082_t:CDS:1</fullName>
    </submittedName>
</protein>
<proteinExistence type="predicted"/>
<dbReference type="Proteomes" id="UP000789901">
    <property type="component" value="Unassembled WGS sequence"/>
</dbReference>
<keyword evidence="3" id="KW-1185">Reference proteome</keyword>
<feature type="region of interest" description="Disordered" evidence="1">
    <location>
        <begin position="134"/>
        <end position="177"/>
    </location>
</feature>
<feature type="region of interest" description="Disordered" evidence="1">
    <location>
        <begin position="56"/>
        <end position="90"/>
    </location>
</feature>
<evidence type="ECO:0000313" key="3">
    <source>
        <dbReference type="Proteomes" id="UP000789901"/>
    </source>
</evidence>
<dbReference type="EMBL" id="CAJVQB010032076">
    <property type="protein sequence ID" value="CAG8817814.1"/>
    <property type="molecule type" value="Genomic_DNA"/>
</dbReference>
<feature type="non-terminal residue" evidence="2">
    <location>
        <position position="1"/>
    </location>
</feature>
<evidence type="ECO:0000313" key="2">
    <source>
        <dbReference type="EMBL" id="CAG8817814.1"/>
    </source>
</evidence>
<feature type="compositionally biased region" description="Polar residues" evidence="1">
    <location>
        <begin position="56"/>
        <end position="65"/>
    </location>
</feature>